<organism evidence="14 15">
    <name type="scientific">Acidicapsa dinghuensis</name>
    <dbReference type="NCBI Taxonomy" id="2218256"/>
    <lineage>
        <taxon>Bacteria</taxon>
        <taxon>Pseudomonadati</taxon>
        <taxon>Acidobacteriota</taxon>
        <taxon>Terriglobia</taxon>
        <taxon>Terriglobales</taxon>
        <taxon>Acidobacteriaceae</taxon>
        <taxon>Acidicapsa</taxon>
    </lineage>
</organism>
<sequence length="209" mass="23376">MPAALYNAIQGRSNERLAALSDGIFAVAMTLLVLDIHIPSAEAIHSEAALCHALLALGPQWIAYLMSFLTLGIFWAGQQTQLNHFREGARDLTWIHLGFLFTITLMPLTTRLLAEFIEYRSALILYWLNILLPGLMLLWSWTYATHHELIKSETPPEVHGAICRRILIAQGLYAFGALLCVFSNYVSIAFIVLIQLNYAIAPRVGKRLG</sequence>
<evidence type="ECO:0000256" key="8">
    <source>
        <dbReference type="ARBA" id="ARBA00022989"/>
    </source>
</evidence>
<keyword evidence="9" id="KW-0406">Ion transport</keyword>
<proteinExistence type="inferred from homology"/>
<evidence type="ECO:0000256" key="1">
    <source>
        <dbReference type="ARBA" id="ARBA00004141"/>
    </source>
</evidence>
<keyword evidence="4" id="KW-0633">Potassium transport</keyword>
<evidence type="ECO:0000256" key="12">
    <source>
        <dbReference type="ARBA" id="ARBA00034430"/>
    </source>
</evidence>
<comment type="similarity">
    <text evidence="2">Belongs to the TMEM175 family.</text>
</comment>
<feature type="transmembrane region" description="Helical" evidence="13">
    <location>
        <begin position="126"/>
        <end position="144"/>
    </location>
</feature>
<feature type="transmembrane region" description="Helical" evidence="13">
    <location>
        <begin position="17"/>
        <end position="38"/>
    </location>
</feature>
<feature type="transmembrane region" description="Helical" evidence="13">
    <location>
        <begin position="50"/>
        <end position="74"/>
    </location>
</feature>
<evidence type="ECO:0000256" key="13">
    <source>
        <dbReference type="SAM" id="Phobius"/>
    </source>
</evidence>
<feature type="transmembrane region" description="Helical" evidence="13">
    <location>
        <begin position="174"/>
        <end position="200"/>
    </location>
</feature>
<keyword evidence="8 13" id="KW-1133">Transmembrane helix</keyword>
<evidence type="ECO:0000256" key="3">
    <source>
        <dbReference type="ARBA" id="ARBA00022448"/>
    </source>
</evidence>
<dbReference type="PANTHER" id="PTHR31462:SF5">
    <property type="entry name" value="ENDOSOMAL_LYSOSOMAL PROTON CHANNEL TMEM175"/>
    <property type="match status" value="1"/>
</dbReference>
<accession>A0ABW1EE88</accession>
<evidence type="ECO:0000256" key="4">
    <source>
        <dbReference type="ARBA" id="ARBA00022538"/>
    </source>
</evidence>
<keyword evidence="6" id="KW-0631">Potassium channel</keyword>
<keyword evidence="7" id="KW-0630">Potassium</keyword>
<dbReference type="RefSeq" id="WP_263333988.1">
    <property type="nucleotide sequence ID" value="NZ_JAGSYH010000002.1"/>
</dbReference>
<evidence type="ECO:0000256" key="11">
    <source>
        <dbReference type="ARBA" id="ARBA00023303"/>
    </source>
</evidence>
<evidence type="ECO:0000256" key="5">
    <source>
        <dbReference type="ARBA" id="ARBA00022692"/>
    </source>
</evidence>
<keyword evidence="15" id="KW-1185">Reference proteome</keyword>
<comment type="caution">
    <text evidence="14">The sequence shown here is derived from an EMBL/GenBank/DDBJ whole genome shotgun (WGS) entry which is preliminary data.</text>
</comment>
<dbReference type="Pfam" id="PF06736">
    <property type="entry name" value="TMEM175"/>
    <property type="match status" value="1"/>
</dbReference>
<comment type="subcellular location">
    <subcellularLocation>
        <location evidence="1">Membrane</location>
        <topology evidence="1">Multi-pass membrane protein</topology>
    </subcellularLocation>
</comment>
<keyword evidence="3" id="KW-0813">Transport</keyword>
<keyword evidence="5 13" id="KW-0812">Transmembrane</keyword>
<evidence type="ECO:0000256" key="7">
    <source>
        <dbReference type="ARBA" id="ARBA00022958"/>
    </source>
</evidence>
<keyword evidence="11" id="KW-0407">Ion channel</keyword>
<evidence type="ECO:0000256" key="6">
    <source>
        <dbReference type="ARBA" id="ARBA00022826"/>
    </source>
</evidence>
<evidence type="ECO:0000256" key="9">
    <source>
        <dbReference type="ARBA" id="ARBA00023065"/>
    </source>
</evidence>
<evidence type="ECO:0000256" key="10">
    <source>
        <dbReference type="ARBA" id="ARBA00023136"/>
    </source>
</evidence>
<evidence type="ECO:0000313" key="15">
    <source>
        <dbReference type="Proteomes" id="UP001596091"/>
    </source>
</evidence>
<comment type="catalytic activity">
    <reaction evidence="12">
        <text>K(+)(in) = K(+)(out)</text>
        <dbReference type="Rhea" id="RHEA:29463"/>
        <dbReference type="ChEBI" id="CHEBI:29103"/>
    </reaction>
</comment>
<reference evidence="15" key="1">
    <citation type="journal article" date="2019" name="Int. J. Syst. Evol. Microbiol.">
        <title>The Global Catalogue of Microorganisms (GCM) 10K type strain sequencing project: providing services to taxonomists for standard genome sequencing and annotation.</title>
        <authorList>
            <consortium name="The Broad Institute Genomics Platform"/>
            <consortium name="The Broad Institute Genome Sequencing Center for Infectious Disease"/>
            <person name="Wu L."/>
            <person name="Ma J."/>
        </authorList>
    </citation>
    <scope>NUCLEOTIDE SEQUENCE [LARGE SCALE GENOMIC DNA]</scope>
    <source>
        <strain evidence="15">JCM 4087</strain>
    </source>
</reference>
<dbReference type="InterPro" id="IPR010617">
    <property type="entry name" value="TMEM175-like"/>
</dbReference>
<feature type="transmembrane region" description="Helical" evidence="13">
    <location>
        <begin position="94"/>
        <end position="114"/>
    </location>
</feature>
<name>A0ABW1EE88_9BACT</name>
<dbReference type="EMBL" id="JBHSPH010000001">
    <property type="protein sequence ID" value="MFC5861298.1"/>
    <property type="molecule type" value="Genomic_DNA"/>
</dbReference>
<dbReference type="Proteomes" id="UP001596091">
    <property type="component" value="Unassembled WGS sequence"/>
</dbReference>
<evidence type="ECO:0000256" key="2">
    <source>
        <dbReference type="ARBA" id="ARBA00006920"/>
    </source>
</evidence>
<evidence type="ECO:0000313" key="14">
    <source>
        <dbReference type="EMBL" id="MFC5861298.1"/>
    </source>
</evidence>
<protein>
    <submittedName>
        <fullName evidence="14">TMEM175 family protein</fullName>
    </submittedName>
</protein>
<gene>
    <name evidence="14" type="ORF">ACFPT7_03240</name>
</gene>
<dbReference type="PANTHER" id="PTHR31462">
    <property type="entry name" value="ENDOSOMAL/LYSOSOMAL POTASSIUM CHANNEL TMEM175"/>
    <property type="match status" value="1"/>
</dbReference>
<keyword evidence="10 13" id="KW-0472">Membrane</keyword>